<evidence type="ECO:0000313" key="2">
    <source>
        <dbReference type="Proteomes" id="UP000315128"/>
    </source>
</evidence>
<dbReference type="RefSeq" id="WP_142765957.1">
    <property type="nucleotide sequence ID" value="NZ_CP041356.1"/>
</dbReference>
<dbReference type="OrthoDB" id="2049222at2"/>
<protein>
    <submittedName>
        <fullName evidence="1">Head-tail adaptor protein</fullName>
    </submittedName>
</protein>
<dbReference type="InterPro" id="IPR038666">
    <property type="entry name" value="SSP1_head-tail_sf"/>
</dbReference>
<name>A0A514Z6X1_9LACT</name>
<dbReference type="Proteomes" id="UP000315128">
    <property type="component" value="Chromosome"/>
</dbReference>
<organism evidence="1 2">
    <name type="scientific">Lactococcus protaetiae</name>
    <dbReference type="NCBI Taxonomy" id="2592653"/>
    <lineage>
        <taxon>Bacteria</taxon>
        <taxon>Bacillati</taxon>
        <taxon>Bacillota</taxon>
        <taxon>Bacilli</taxon>
        <taxon>Lactobacillales</taxon>
        <taxon>Streptococcaceae</taxon>
        <taxon>Lactococcus</taxon>
    </lineage>
</organism>
<gene>
    <name evidence="1" type="ORF">FLP15_03130</name>
</gene>
<dbReference type="AlphaFoldDB" id="A0A514Z6X1"/>
<keyword evidence="2" id="KW-1185">Reference proteome</keyword>
<accession>A0A514Z6X1</accession>
<dbReference type="Pfam" id="PF05521">
    <property type="entry name" value="Phage_HCP"/>
    <property type="match status" value="1"/>
</dbReference>
<dbReference type="EMBL" id="CP041356">
    <property type="protein sequence ID" value="QDK70342.1"/>
    <property type="molecule type" value="Genomic_DNA"/>
</dbReference>
<sequence length="121" mass="13572">MGLTNFVIQNFVSADDGIGGHVKAWQSFKNVEGYLDFLTGTDLATKQNAIVEESTHLLIIPIFTSGITDKMRVVDSEQRFYDITYADDPMGLHHHNEIYLSFSGVQENTEDSSTVKLEDIQ</sequence>
<evidence type="ECO:0000313" key="1">
    <source>
        <dbReference type="EMBL" id="QDK70342.1"/>
    </source>
</evidence>
<proteinExistence type="predicted"/>
<dbReference type="InterPro" id="IPR008767">
    <property type="entry name" value="Phage_SPP1_head-tail_adaptor"/>
</dbReference>
<reference evidence="1 2" key="1">
    <citation type="submission" date="2019-07" db="EMBL/GenBank/DDBJ databases">
        <title>Genome sequencing of KACC 19320.</title>
        <authorList>
            <person name="Heo J."/>
            <person name="Kim S.-J."/>
            <person name="Kim J.-S."/>
            <person name="Hong S.-B."/>
            <person name="Kwon S.-W."/>
        </authorList>
    </citation>
    <scope>NUCLEOTIDE SEQUENCE [LARGE SCALE GENOMIC DNA]</scope>
    <source>
        <strain evidence="1 2">KACC 19320</strain>
    </source>
</reference>
<dbReference type="KEGG" id="lack:FLP15_03130"/>
<dbReference type="Gene3D" id="2.40.10.270">
    <property type="entry name" value="Bacteriophage SPP1 head-tail adaptor protein"/>
    <property type="match status" value="1"/>
</dbReference>